<sequence>MADQNNNIFPITLLRDHLLPALLTDDLSDITYWAGKDLAREFPLQGISAIVDFFNDAGFGILNIESQKATSQRWILTGSLVERRMSEATKPDFFLEAGFLAQQTEQQIGSSAETQVEFEKDTVILTVLTTEAIHIDE</sequence>
<dbReference type="KEGG" id="wco:G7084_06000"/>
<dbReference type="Proteomes" id="UP000500741">
    <property type="component" value="Chromosome"/>
</dbReference>
<dbReference type="EMBL" id="CP049888">
    <property type="protein sequence ID" value="QIL50908.1"/>
    <property type="molecule type" value="Genomic_DNA"/>
</dbReference>
<dbReference type="InterPro" id="IPR019642">
    <property type="entry name" value="DUF2507"/>
</dbReference>
<evidence type="ECO:0000313" key="1">
    <source>
        <dbReference type="EMBL" id="QIL50908.1"/>
    </source>
</evidence>
<gene>
    <name evidence="1" type="ORF">G7084_06000</name>
</gene>
<dbReference type="RefSeq" id="WP_166010968.1">
    <property type="nucleotide sequence ID" value="NZ_CP049888.1"/>
</dbReference>
<evidence type="ECO:0000313" key="2">
    <source>
        <dbReference type="Proteomes" id="UP000500741"/>
    </source>
</evidence>
<keyword evidence="2" id="KW-1185">Reference proteome</keyword>
<organism evidence="1 2">
    <name type="scientific">Weissella coleopterorum</name>
    <dbReference type="NCBI Taxonomy" id="2714949"/>
    <lineage>
        <taxon>Bacteria</taxon>
        <taxon>Bacillati</taxon>
        <taxon>Bacillota</taxon>
        <taxon>Bacilli</taxon>
        <taxon>Lactobacillales</taxon>
        <taxon>Lactobacillaceae</taxon>
        <taxon>Weissella</taxon>
    </lineage>
</organism>
<reference evidence="1 2" key="1">
    <citation type="submission" date="2020-03" db="EMBL/GenBank/DDBJ databases">
        <title>Weissella sp. nov., isolated from Cybister lewisianus.</title>
        <authorList>
            <person name="Hyun D.-W."/>
            <person name="Bae J.-W."/>
        </authorList>
    </citation>
    <scope>NUCLEOTIDE SEQUENCE [LARGE SCALE GENOMIC DNA]</scope>
    <source>
        <strain evidence="1 2">HDW19</strain>
    </source>
</reference>
<proteinExistence type="predicted"/>
<protein>
    <submittedName>
        <fullName evidence="1">YslB family protein</fullName>
    </submittedName>
</protein>
<dbReference type="Gene3D" id="3.30.1380.20">
    <property type="entry name" value="Trafficking protein particle complex subunit 3"/>
    <property type="match status" value="1"/>
</dbReference>
<dbReference type="Pfam" id="PF10702">
    <property type="entry name" value="DUF2507"/>
    <property type="match status" value="1"/>
</dbReference>
<accession>A0A6G8B0S5</accession>
<dbReference type="SUPFAM" id="SSF111126">
    <property type="entry name" value="Ligand-binding domain in the NO signalling and Golgi transport"/>
    <property type="match status" value="1"/>
</dbReference>
<dbReference type="InterPro" id="IPR024096">
    <property type="entry name" value="NO_sig/Golgi_transp_ligand-bd"/>
</dbReference>
<dbReference type="AlphaFoldDB" id="A0A6G8B0S5"/>
<name>A0A6G8B0S5_9LACO</name>